<evidence type="ECO:0000313" key="1">
    <source>
        <dbReference type="EMBL" id="KIW40103.1"/>
    </source>
</evidence>
<gene>
    <name evidence="1" type="ORF">PV06_07334</name>
</gene>
<dbReference type="RefSeq" id="XP_016260319.1">
    <property type="nucleotide sequence ID" value="XM_016408565.1"/>
</dbReference>
<proteinExistence type="predicted"/>
<reference evidence="1 2" key="1">
    <citation type="submission" date="2015-01" db="EMBL/GenBank/DDBJ databases">
        <title>The Genome Sequence of Exophiala oligosperma CBS72588.</title>
        <authorList>
            <consortium name="The Broad Institute Genomics Platform"/>
            <person name="Cuomo C."/>
            <person name="de Hoog S."/>
            <person name="Gorbushina A."/>
            <person name="Stielow B."/>
            <person name="Teixiera M."/>
            <person name="Abouelleil A."/>
            <person name="Chapman S.B."/>
            <person name="Priest M."/>
            <person name="Young S.K."/>
            <person name="Wortman J."/>
            <person name="Nusbaum C."/>
            <person name="Birren B."/>
        </authorList>
    </citation>
    <scope>NUCLEOTIDE SEQUENCE [LARGE SCALE GENOMIC DNA]</scope>
    <source>
        <strain evidence="1 2">CBS 72588</strain>
    </source>
</reference>
<organism evidence="1 2">
    <name type="scientific">Exophiala oligosperma</name>
    <dbReference type="NCBI Taxonomy" id="215243"/>
    <lineage>
        <taxon>Eukaryota</taxon>
        <taxon>Fungi</taxon>
        <taxon>Dikarya</taxon>
        <taxon>Ascomycota</taxon>
        <taxon>Pezizomycotina</taxon>
        <taxon>Eurotiomycetes</taxon>
        <taxon>Chaetothyriomycetidae</taxon>
        <taxon>Chaetothyriales</taxon>
        <taxon>Herpotrichiellaceae</taxon>
        <taxon>Exophiala</taxon>
    </lineage>
</organism>
<evidence type="ECO:0000313" key="2">
    <source>
        <dbReference type="Proteomes" id="UP000053342"/>
    </source>
</evidence>
<dbReference type="HOGENOM" id="CLU_2333615_0_0_1"/>
<accession>A0A0D2DAH4</accession>
<keyword evidence="2" id="KW-1185">Reference proteome</keyword>
<dbReference type="EMBL" id="KN847338">
    <property type="protein sequence ID" value="KIW40103.1"/>
    <property type="molecule type" value="Genomic_DNA"/>
</dbReference>
<dbReference type="GeneID" id="27359408"/>
<name>A0A0D2DAH4_9EURO</name>
<protein>
    <submittedName>
        <fullName evidence="1">Uncharacterized protein</fullName>
    </submittedName>
</protein>
<dbReference type="AlphaFoldDB" id="A0A0D2DAH4"/>
<dbReference type="OrthoDB" id="10447265at2759"/>
<sequence length="98" mass="10935">MRQETSFSDELIGLEEMAQTVQNNIRALAAKVKDDYPRIKEGDLQKAKDCEPGHLSLEIPSGDEPWIKIKCSVAGRAFSFRQLGLLMVMIATSGFHLL</sequence>
<dbReference type="Proteomes" id="UP000053342">
    <property type="component" value="Unassembled WGS sequence"/>
</dbReference>
<dbReference type="VEuPathDB" id="FungiDB:PV06_07334"/>